<dbReference type="EMBL" id="AWQU01000063">
    <property type="protein sequence ID" value="KFB07779.1"/>
    <property type="molecule type" value="Genomic_DNA"/>
</dbReference>
<dbReference type="Pfam" id="PF08937">
    <property type="entry name" value="ThsB_TIR"/>
    <property type="match status" value="1"/>
</dbReference>
<organism evidence="2 3">
    <name type="scientific">Malacoplasma iowae DK-CPA</name>
    <dbReference type="NCBI Taxonomy" id="1394179"/>
    <lineage>
        <taxon>Bacteria</taxon>
        <taxon>Bacillati</taxon>
        <taxon>Mycoplasmatota</taxon>
        <taxon>Mycoplasmoidales</taxon>
        <taxon>Mycoplasmoidaceae</taxon>
        <taxon>Malacoplasma</taxon>
    </lineage>
</organism>
<evidence type="ECO:0000259" key="1">
    <source>
        <dbReference type="Pfam" id="PF08937"/>
    </source>
</evidence>
<name>A0A084U493_MALIO</name>
<keyword evidence="3" id="KW-1185">Reference proteome</keyword>
<dbReference type="Proteomes" id="UP000028523">
    <property type="component" value="Unassembled WGS sequence"/>
</dbReference>
<gene>
    <name evidence="2" type="ORF">P271_640</name>
</gene>
<feature type="domain" description="Thoeris protein ThsB TIR-like" evidence="1">
    <location>
        <begin position="5"/>
        <end position="107"/>
    </location>
</feature>
<sequence>MKKVYISCYSNEHQKYKNTLLDYGKNKKLFLTNCSNEKDFDFLNTNNADDEIIKSVKLKILKDSDVSIFLIGKETSSRKIIDWELRASMINYGVLKNCGIIVVYLPEITDEFKEKIPRSVLPEILYKNISNPDCHIVETTWNRINKEVGHLEKLLNLALCYKDLSKYKIDKNIKIKNSSKYNMF</sequence>
<protein>
    <submittedName>
        <fullName evidence="2">TIR-like domain-containing protein, DUF1863 superfamily</fullName>
    </submittedName>
</protein>
<dbReference type="AlphaFoldDB" id="A0A084U493"/>
<dbReference type="InterPro" id="IPR015032">
    <property type="entry name" value="ThsB__TIR-like_domain"/>
</dbReference>
<comment type="caution">
    <text evidence="2">The sequence shown here is derived from an EMBL/GenBank/DDBJ whole genome shotgun (WGS) entry which is preliminary data.</text>
</comment>
<accession>A0A084U493</accession>
<dbReference type="Gene3D" id="3.40.50.11200">
    <property type="match status" value="1"/>
</dbReference>
<dbReference type="RefSeq" id="WP_036451520.1">
    <property type="nucleotide sequence ID" value="NZ_AWQU01000063.1"/>
</dbReference>
<proteinExistence type="predicted"/>
<evidence type="ECO:0000313" key="3">
    <source>
        <dbReference type="Proteomes" id="UP000028523"/>
    </source>
</evidence>
<reference evidence="2 3" key="1">
    <citation type="journal article" date="2014" name="PLoS ONE">
        <title>Reduction of Hydrogen Peroxide Accumulation and Toxicity by a Catalase from Mycoplasma iowae.</title>
        <authorList>
            <person name="Pritchard R.E."/>
            <person name="Prassinos A.J."/>
            <person name="Osborne J.D."/>
            <person name="Raviv Z."/>
            <person name="Balish M.F."/>
        </authorList>
    </citation>
    <scope>NUCLEOTIDE SEQUENCE [LARGE SCALE GENOMIC DNA]</scope>
    <source>
        <strain evidence="2 3">DK-CPA</strain>
    </source>
</reference>
<evidence type="ECO:0000313" key="2">
    <source>
        <dbReference type="EMBL" id="KFB07779.1"/>
    </source>
</evidence>